<dbReference type="Pfam" id="PF21771">
    <property type="entry name" value="CFAP58_CC"/>
    <property type="match status" value="1"/>
</dbReference>
<evidence type="ECO:0000313" key="5">
    <source>
        <dbReference type="EMBL" id="CAG9138070.1"/>
    </source>
</evidence>
<sequence length="498" mass="57128">MKQQRRMQLEHELSTSRGSARGRCRRKRTGERLFQGSHICTGYDVYSLALSNWTPASGKAQENLQSLSLQQQRRKQLEHELELLQAQINKQRIAARQMEMEKDRMLEETIALNEKVDDVTDEVRLRMADIVDLKKALREEETRTRQLSASLETARADKNMLHKNYTEANTELTDVKLKMKMLAYQIEQLKEDISGKEVGLRSTEASLSKCNKRVEALRVEVQGGVARLADAKAENTALRQEEGRLNRIIQEGDTARAKLSKELEGLLNERDIIGAQLVRRNDEIALLYEKIRILEVTLHRGERQYEQRVEDIRLLRLEVLRLRKEKNLLARGIENMTDLRLEVFNLERELGRERLRVRALEEALETPINVHRWRKLGGSDPAHVQLTQKLHMIQKKVLSQSEMLVQKDRQLKQTENLYSAVKDMLALQPSPEIQPRFSSASLRTGKNIILNLRSPHCREQRDADQAARGAATATRGVGERGLPAAAHAAIAEDFATKV</sequence>
<dbReference type="PANTHER" id="PTHR32083">
    <property type="entry name" value="CILIA AND FLAGELLA-ASSOCIATED PROTEIN 58-RELATED"/>
    <property type="match status" value="1"/>
</dbReference>
<evidence type="ECO:0000256" key="2">
    <source>
        <dbReference type="SAM" id="Coils"/>
    </source>
</evidence>
<dbReference type="EMBL" id="CAJHNJ030000491">
    <property type="protein sequence ID" value="CAG9138070.1"/>
    <property type="molecule type" value="Genomic_DNA"/>
</dbReference>
<feature type="coiled-coil region" evidence="2">
    <location>
        <begin position="67"/>
        <end position="220"/>
    </location>
</feature>
<evidence type="ECO:0000256" key="1">
    <source>
        <dbReference type="ARBA" id="ARBA00023054"/>
    </source>
</evidence>
<dbReference type="AlphaFoldDB" id="A0A8S4GCK9"/>
<dbReference type="GO" id="GO:0005856">
    <property type="term" value="C:cytoskeleton"/>
    <property type="evidence" value="ECO:0007669"/>
    <property type="project" value="TreeGrafter"/>
</dbReference>
<evidence type="ECO:0000313" key="6">
    <source>
        <dbReference type="Proteomes" id="UP000653454"/>
    </source>
</evidence>
<keyword evidence="6" id="KW-1185">Reference proteome</keyword>
<organism evidence="5 6">
    <name type="scientific">Plutella xylostella</name>
    <name type="common">Diamondback moth</name>
    <name type="synonym">Plutella maculipennis</name>
    <dbReference type="NCBI Taxonomy" id="51655"/>
    <lineage>
        <taxon>Eukaryota</taxon>
        <taxon>Metazoa</taxon>
        <taxon>Ecdysozoa</taxon>
        <taxon>Arthropoda</taxon>
        <taxon>Hexapoda</taxon>
        <taxon>Insecta</taxon>
        <taxon>Pterygota</taxon>
        <taxon>Neoptera</taxon>
        <taxon>Endopterygota</taxon>
        <taxon>Lepidoptera</taxon>
        <taxon>Glossata</taxon>
        <taxon>Ditrysia</taxon>
        <taxon>Yponomeutoidea</taxon>
        <taxon>Plutellidae</taxon>
        <taxon>Plutella</taxon>
    </lineage>
</organism>
<keyword evidence="1 2" id="KW-0175">Coiled coil</keyword>
<dbReference type="InterPro" id="IPR049270">
    <property type="entry name" value="CFAP58_CC"/>
</dbReference>
<comment type="caution">
    <text evidence="5">The sequence shown here is derived from an EMBL/GenBank/DDBJ whole genome shotgun (WGS) entry which is preliminary data.</text>
</comment>
<dbReference type="PANTHER" id="PTHR32083:SF0">
    <property type="entry name" value="CILIA AND FLAGELLA-ASSOCIATED PROTEIN 58"/>
    <property type="match status" value="1"/>
</dbReference>
<proteinExistence type="predicted"/>
<accession>A0A8S4GCK9</accession>
<evidence type="ECO:0000259" key="4">
    <source>
        <dbReference type="Pfam" id="PF21771"/>
    </source>
</evidence>
<gene>
    <name evidence="5" type="ORF">PLXY2_LOCUS16307</name>
</gene>
<feature type="region of interest" description="Disordered" evidence="3">
    <location>
        <begin position="1"/>
        <end position="25"/>
    </location>
</feature>
<evidence type="ECO:0000256" key="3">
    <source>
        <dbReference type="SAM" id="MobiDB-lite"/>
    </source>
</evidence>
<name>A0A8S4GCK9_PLUXY</name>
<reference evidence="5" key="1">
    <citation type="submission" date="2020-11" db="EMBL/GenBank/DDBJ databases">
        <authorList>
            <person name="Whiteford S."/>
        </authorList>
    </citation>
    <scope>NUCLEOTIDE SEQUENCE</scope>
</reference>
<feature type="domain" description="Cilia- and flagella-associated protein 58 central coiled coil" evidence="4">
    <location>
        <begin position="60"/>
        <end position="331"/>
    </location>
</feature>
<dbReference type="Proteomes" id="UP000653454">
    <property type="component" value="Unassembled WGS sequence"/>
</dbReference>
<protein>
    <submittedName>
        <fullName evidence="5">(diamondback moth) hypothetical protein</fullName>
    </submittedName>
</protein>